<dbReference type="CDD" id="cd00761">
    <property type="entry name" value="Glyco_tranf_GTA_type"/>
    <property type="match status" value="1"/>
</dbReference>
<dbReference type="Gene3D" id="3.40.50.12580">
    <property type="match status" value="1"/>
</dbReference>
<dbReference type="Pfam" id="PF04464">
    <property type="entry name" value="Glyphos_transf"/>
    <property type="match status" value="1"/>
</dbReference>
<dbReference type="InterPro" id="IPR043149">
    <property type="entry name" value="TagF_N"/>
</dbReference>
<evidence type="ECO:0000256" key="2">
    <source>
        <dbReference type="ARBA" id="ARBA00010488"/>
    </source>
</evidence>
<evidence type="ECO:0000256" key="3">
    <source>
        <dbReference type="ARBA" id="ARBA00022475"/>
    </source>
</evidence>
<dbReference type="GO" id="GO:0005886">
    <property type="term" value="C:plasma membrane"/>
    <property type="evidence" value="ECO:0007669"/>
    <property type="project" value="UniProtKB-SubCell"/>
</dbReference>
<dbReference type="SUPFAM" id="SSF53448">
    <property type="entry name" value="Nucleotide-diphospho-sugar transferases"/>
    <property type="match status" value="1"/>
</dbReference>
<dbReference type="Gene3D" id="3.90.550.10">
    <property type="entry name" value="Spore Coat Polysaccharide Biosynthesis Protein SpsA, Chain A"/>
    <property type="match status" value="1"/>
</dbReference>
<evidence type="ECO:0000256" key="4">
    <source>
        <dbReference type="ARBA" id="ARBA00022679"/>
    </source>
</evidence>
<proteinExistence type="inferred from homology"/>
<evidence type="ECO:0000313" key="8">
    <source>
        <dbReference type="EMBL" id="GIH75740.1"/>
    </source>
</evidence>
<dbReference type="GO" id="GO:0047355">
    <property type="term" value="F:CDP-glycerol glycerophosphotransferase activity"/>
    <property type="evidence" value="ECO:0007669"/>
    <property type="project" value="InterPro"/>
</dbReference>
<keyword evidence="5" id="KW-0777">Teichoic acid biosynthesis</keyword>
<protein>
    <recommendedName>
        <fullName evidence="7">Glycosyltransferase 2-like domain-containing protein</fullName>
    </recommendedName>
</protein>
<comment type="caution">
    <text evidence="8">The sequence shown here is derived from an EMBL/GenBank/DDBJ whole genome shotgun (WGS) entry which is preliminary data.</text>
</comment>
<dbReference type="InterPro" id="IPR029044">
    <property type="entry name" value="Nucleotide-diphossugar_trans"/>
</dbReference>
<dbReference type="InterPro" id="IPR007554">
    <property type="entry name" value="Glycerophosphate_synth"/>
</dbReference>
<comment type="similarity">
    <text evidence="2">Belongs to the CDP-glycerol glycerophosphotransferase family.</text>
</comment>
<dbReference type="GO" id="GO:0019350">
    <property type="term" value="P:teichoic acid biosynthetic process"/>
    <property type="evidence" value="ECO:0007669"/>
    <property type="project" value="UniProtKB-KW"/>
</dbReference>
<keyword evidence="4" id="KW-0808">Transferase</keyword>
<evidence type="ECO:0000256" key="5">
    <source>
        <dbReference type="ARBA" id="ARBA00022944"/>
    </source>
</evidence>
<evidence type="ECO:0000259" key="7">
    <source>
        <dbReference type="Pfam" id="PF00535"/>
    </source>
</evidence>
<name>A0A8J3W4Q7_9ACTN</name>
<feature type="domain" description="Glycosyltransferase 2-like" evidence="7">
    <location>
        <begin position="11"/>
        <end position="176"/>
    </location>
</feature>
<dbReference type="PANTHER" id="PTHR37316">
    <property type="entry name" value="TEICHOIC ACID GLYCEROL-PHOSPHATE PRIMASE"/>
    <property type="match status" value="1"/>
</dbReference>
<gene>
    <name evidence="8" type="ORF">Plo01_21690</name>
</gene>
<evidence type="ECO:0000313" key="9">
    <source>
        <dbReference type="Proteomes" id="UP000616724"/>
    </source>
</evidence>
<comment type="subcellular location">
    <subcellularLocation>
        <location evidence="1">Cell membrane</location>
        <topology evidence="1">Peripheral membrane protein</topology>
    </subcellularLocation>
</comment>
<evidence type="ECO:0000256" key="1">
    <source>
        <dbReference type="ARBA" id="ARBA00004202"/>
    </source>
</evidence>
<sequence>MRIVINAPDCSVIVIAYNDAARLPRAVRSVLDQSLRNLEVIVVDDASTDGTEEVVRGLQLADPRVRYVRRPRNSGGCGAPRNDGVAAARAPYVMFLDSDDRLAKHACKSLLLEIERTGADFVTGQITRFYEATRKSKRYYPELFARRRTVEGIAADPGMFLDSFSTNKLYRIDLLRRVPFREDLHFEDHVFTAELYCLARRFAVVPWTVYVWHRARETAEDQLSISLRFREMDNVRQRIRAARLSDEILRDHGHDHLVPERQHRFLRQDLRVYLNTLPSRDRAWAEEFVSVAGPYLAGIDPAVLDRIEPVARVCCMLILTGQVDELIVAARSLNGPKAPPRFAVREGGRTYWGSVPARGMDITPLRMAELPFTAARLRHEAAFAVDGSRLSLRIRTYDPFGVLDAHPGWSAFLKVRSHRVRLTPREQPDGSRLSEVTVDLARIGTGRLGFDGRYDLSVAVVRPDGRSTCDPLLADPAADPVAAAVPGHAVTVGAVGSAAFLRVAWRRRGLLRQAPRLARAGRKLVRRLSTPELKLRVYKGLIKVVRPRPDLALFESDVGAGCTGNPRYVYEELRRRGAPIRMVWSVARGRRNFPAGAPLVRRMSWKYIWTMARAGYWVDSHGLPLDYPKPRGTRYLQTWHGQGIKSIGFNAPDLRADFAGPRAQWRAAVARWDALVSPSAEFERIFVPSNGYTGPVLRYGSPRCDVLVHGDPAAVERVRDRLEIPPDRKVLLYAPTYRDQAKRSGQSIRADLEAMAEALAEEWVVILRPHPVERYRVPEHLRHFVRPAGSYPEINDLMLASDALLTDYSSVMCDYAVTGKPMLFLIDDWDEYRRVERGVYHDLPEIAPGPCLTTTEELIYALLDLDDMSASFAAKYAAFRQMWCADERGNAGVRVVDAFFGPRRVRLPVRHGPPAVSRHPVRHPVRGASEEW</sequence>
<dbReference type="SUPFAM" id="SSF53756">
    <property type="entry name" value="UDP-Glycosyltransferase/glycogen phosphorylase"/>
    <property type="match status" value="1"/>
</dbReference>
<keyword evidence="3" id="KW-1003">Cell membrane</keyword>
<keyword evidence="9" id="KW-1185">Reference proteome</keyword>
<dbReference type="AlphaFoldDB" id="A0A8J3W4Q7"/>
<organism evidence="8 9">
    <name type="scientific">Planobispora longispora</name>
    <dbReference type="NCBI Taxonomy" id="28887"/>
    <lineage>
        <taxon>Bacteria</taxon>
        <taxon>Bacillati</taxon>
        <taxon>Actinomycetota</taxon>
        <taxon>Actinomycetes</taxon>
        <taxon>Streptosporangiales</taxon>
        <taxon>Streptosporangiaceae</taxon>
        <taxon>Planobispora</taxon>
    </lineage>
</organism>
<evidence type="ECO:0000256" key="6">
    <source>
        <dbReference type="ARBA" id="ARBA00023136"/>
    </source>
</evidence>
<dbReference type="Proteomes" id="UP000616724">
    <property type="component" value="Unassembled WGS sequence"/>
</dbReference>
<keyword evidence="6" id="KW-0472">Membrane</keyword>
<dbReference type="InterPro" id="IPR001173">
    <property type="entry name" value="Glyco_trans_2-like"/>
</dbReference>
<accession>A0A8J3W4Q7</accession>
<dbReference type="EMBL" id="BOOH01000018">
    <property type="protein sequence ID" value="GIH75740.1"/>
    <property type="molecule type" value="Genomic_DNA"/>
</dbReference>
<dbReference type="Pfam" id="PF00535">
    <property type="entry name" value="Glycos_transf_2"/>
    <property type="match status" value="1"/>
</dbReference>
<dbReference type="PANTHER" id="PTHR37316:SF3">
    <property type="entry name" value="TEICHOIC ACID GLYCEROL-PHOSPHATE TRANSFERASE"/>
    <property type="match status" value="1"/>
</dbReference>
<dbReference type="Gene3D" id="3.40.50.11820">
    <property type="match status" value="1"/>
</dbReference>
<reference evidence="8 9" key="1">
    <citation type="submission" date="2021-01" db="EMBL/GenBank/DDBJ databases">
        <title>Whole genome shotgun sequence of Planobispora longispora NBRC 13918.</title>
        <authorList>
            <person name="Komaki H."/>
            <person name="Tamura T."/>
        </authorList>
    </citation>
    <scope>NUCLEOTIDE SEQUENCE [LARGE SCALE GENOMIC DNA]</scope>
    <source>
        <strain evidence="8 9">NBRC 13918</strain>
    </source>
</reference>
<dbReference type="InterPro" id="IPR051612">
    <property type="entry name" value="Teichoic_Acid_Biosynth"/>
</dbReference>
<dbReference type="InterPro" id="IPR043148">
    <property type="entry name" value="TagF_C"/>
</dbReference>